<organism evidence="1 2">
    <name type="scientific">Cylicocyclus nassatus</name>
    <name type="common">Nematode worm</name>
    <dbReference type="NCBI Taxonomy" id="53992"/>
    <lineage>
        <taxon>Eukaryota</taxon>
        <taxon>Metazoa</taxon>
        <taxon>Ecdysozoa</taxon>
        <taxon>Nematoda</taxon>
        <taxon>Chromadorea</taxon>
        <taxon>Rhabditida</taxon>
        <taxon>Rhabditina</taxon>
        <taxon>Rhabditomorpha</taxon>
        <taxon>Strongyloidea</taxon>
        <taxon>Strongylidae</taxon>
        <taxon>Cylicocyclus</taxon>
    </lineage>
</organism>
<accession>A0AA36MDF4</accession>
<dbReference type="Proteomes" id="UP001176961">
    <property type="component" value="Unassembled WGS sequence"/>
</dbReference>
<gene>
    <name evidence="1" type="ORF">CYNAS_LOCUS17420</name>
</gene>
<sequence>MNSTIVYTAGWLDGNYYDPTTFFGHPLAYVVCLSLHGKQEKCYLFLEVGSLASRSLPAVPSQCLPLVILLSSNSPVNGTLTTSSTPKKTQDSDTILVDFSCS</sequence>
<evidence type="ECO:0000313" key="2">
    <source>
        <dbReference type="Proteomes" id="UP001176961"/>
    </source>
</evidence>
<proteinExistence type="predicted"/>
<keyword evidence="2" id="KW-1185">Reference proteome</keyword>
<dbReference type="EMBL" id="CATQJL010000316">
    <property type="protein sequence ID" value="CAJ0605437.1"/>
    <property type="molecule type" value="Genomic_DNA"/>
</dbReference>
<comment type="caution">
    <text evidence="1">The sequence shown here is derived from an EMBL/GenBank/DDBJ whole genome shotgun (WGS) entry which is preliminary data.</text>
</comment>
<evidence type="ECO:0000313" key="1">
    <source>
        <dbReference type="EMBL" id="CAJ0605437.1"/>
    </source>
</evidence>
<protein>
    <submittedName>
        <fullName evidence="1">Uncharacterized protein</fullName>
    </submittedName>
</protein>
<dbReference type="AlphaFoldDB" id="A0AA36MDF4"/>
<reference evidence="1" key="1">
    <citation type="submission" date="2023-07" db="EMBL/GenBank/DDBJ databases">
        <authorList>
            <consortium name="CYATHOMIX"/>
        </authorList>
    </citation>
    <scope>NUCLEOTIDE SEQUENCE</scope>
    <source>
        <strain evidence="1">N/A</strain>
    </source>
</reference>
<name>A0AA36MDF4_CYLNA</name>